<dbReference type="OrthoDB" id="3259529at2759"/>
<accession>A0A9P7GQ71</accession>
<organism evidence="1 2">
    <name type="scientific">Sphagnurus paluster</name>
    <dbReference type="NCBI Taxonomy" id="117069"/>
    <lineage>
        <taxon>Eukaryota</taxon>
        <taxon>Fungi</taxon>
        <taxon>Dikarya</taxon>
        <taxon>Basidiomycota</taxon>
        <taxon>Agaricomycotina</taxon>
        <taxon>Agaricomycetes</taxon>
        <taxon>Agaricomycetidae</taxon>
        <taxon>Agaricales</taxon>
        <taxon>Tricholomatineae</taxon>
        <taxon>Lyophyllaceae</taxon>
        <taxon>Sphagnurus</taxon>
    </lineage>
</organism>
<dbReference type="InterPro" id="IPR043519">
    <property type="entry name" value="NT_sf"/>
</dbReference>
<sequence length="194" mass="22292">MSLFVEKSRLNKAAASVHRLLVSRKLEHAFFGGYQLVLLGSTRGTRDIDVAVKKPFIHGFDKVKQAFVDSYNFLVFDGNRKDCINAIHRPTGVHIFVMLEDLPRTLERIPGDPNQLPFYTPTRLFIRTIQSLAVHSKESHRQDLVYLYNKFDINFGKVYRKVTPEQRDLALYNCSNNEKAAAILNSLNLRPELD</sequence>
<reference evidence="1" key="2">
    <citation type="submission" date="2021-10" db="EMBL/GenBank/DDBJ databases">
        <title>Phylogenomics reveals ancestral predisposition of the termite-cultivated fungus Termitomyces towards a domesticated lifestyle.</title>
        <authorList>
            <person name="Auxier B."/>
            <person name="Grum-Grzhimaylo A."/>
            <person name="Cardenas M.E."/>
            <person name="Lodge J.D."/>
            <person name="Laessoe T."/>
            <person name="Pedersen O."/>
            <person name="Smith M.E."/>
            <person name="Kuyper T.W."/>
            <person name="Franco-Molano E.A."/>
            <person name="Baroni T.J."/>
            <person name="Aanen D.K."/>
        </authorList>
    </citation>
    <scope>NUCLEOTIDE SEQUENCE</scope>
    <source>
        <strain evidence="1">D49</strain>
    </source>
</reference>
<dbReference type="AlphaFoldDB" id="A0A9P7GQ71"/>
<protein>
    <submittedName>
        <fullName evidence="1">Uncharacterized protein</fullName>
    </submittedName>
</protein>
<evidence type="ECO:0000313" key="2">
    <source>
        <dbReference type="Proteomes" id="UP000717328"/>
    </source>
</evidence>
<comment type="caution">
    <text evidence="1">The sequence shown here is derived from an EMBL/GenBank/DDBJ whole genome shotgun (WGS) entry which is preliminary data.</text>
</comment>
<name>A0A9P7GQ71_9AGAR</name>
<dbReference type="EMBL" id="JABCKI010000112">
    <property type="protein sequence ID" value="KAG5652608.1"/>
    <property type="molecule type" value="Genomic_DNA"/>
</dbReference>
<evidence type="ECO:0000313" key="1">
    <source>
        <dbReference type="EMBL" id="KAG5652608.1"/>
    </source>
</evidence>
<keyword evidence="2" id="KW-1185">Reference proteome</keyword>
<dbReference type="Proteomes" id="UP000717328">
    <property type="component" value="Unassembled WGS sequence"/>
</dbReference>
<gene>
    <name evidence="1" type="ORF">H0H81_004390</name>
</gene>
<proteinExistence type="predicted"/>
<dbReference type="SUPFAM" id="SSF81301">
    <property type="entry name" value="Nucleotidyltransferase"/>
    <property type="match status" value="1"/>
</dbReference>
<reference evidence="1" key="1">
    <citation type="submission" date="2021-02" db="EMBL/GenBank/DDBJ databases">
        <authorList>
            <person name="Nieuwenhuis M."/>
            <person name="Van De Peppel L.J.J."/>
        </authorList>
    </citation>
    <scope>NUCLEOTIDE SEQUENCE</scope>
    <source>
        <strain evidence="1">D49</strain>
    </source>
</reference>